<keyword evidence="2" id="KW-1185">Reference proteome</keyword>
<comment type="caution">
    <text evidence="1">The sequence shown here is derived from an EMBL/GenBank/DDBJ whole genome shotgun (WGS) entry which is preliminary data.</text>
</comment>
<proteinExistence type="predicted"/>
<reference evidence="1 2" key="1">
    <citation type="journal article" date="2019" name="Commun. Biol.">
        <title>The bagworm genome reveals a unique fibroin gene that provides high tensile strength.</title>
        <authorList>
            <person name="Kono N."/>
            <person name="Nakamura H."/>
            <person name="Ohtoshi R."/>
            <person name="Tomita M."/>
            <person name="Numata K."/>
            <person name="Arakawa K."/>
        </authorList>
    </citation>
    <scope>NUCLEOTIDE SEQUENCE [LARGE SCALE GENOMIC DNA]</scope>
</reference>
<protein>
    <submittedName>
        <fullName evidence="1">Uncharacterized protein</fullName>
    </submittedName>
</protein>
<organism evidence="1 2">
    <name type="scientific">Eumeta variegata</name>
    <name type="common">Bagworm moth</name>
    <name type="synonym">Eumeta japonica</name>
    <dbReference type="NCBI Taxonomy" id="151549"/>
    <lineage>
        <taxon>Eukaryota</taxon>
        <taxon>Metazoa</taxon>
        <taxon>Ecdysozoa</taxon>
        <taxon>Arthropoda</taxon>
        <taxon>Hexapoda</taxon>
        <taxon>Insecta</taxon>
        <taxon>Pterygota</taxon>
        <taxon>Neoptera</taxon>
        <taxon>Endopterygota</taxon>
        <taxon>Lepidoptera</taxon>
        <taxon>Glossata</taxon>
        <taxon>Ditrysia</taxon>
        <taxon>Tineoidea</taxon>
        <taxon>Psychidae</taxon>
        <taxon>Oiketicinae</taxon>
        <taxon>Eumeta</taxon>
    </lineage>
</organism>
<sequence length="103" mass="11308">MEGKGNDGSTNTQKCRVTALDKHDISARVAYSSTPDALWLALSLREERIKKPNELRTYAGAWGVSDFYGLKNPKKHDYGIRCQPKAVVSLSDASDRHTDAVGA</sequence>
<dbReference type="AlphaFoldDB" id="A0A4C1UBH0"/>
<dbReference type="Proteomes" id="UP000299102">
    <property type="component" value="Unassembled WGS sequence"/>
</dbReference>
<dbReference type="EMBL" id="BGZK01000149">
    <property type="protein sequence ID" value="GBP23286.1"/>
    <property type="molecule type" value="Genomic_DNA"/>
</dbReference>
<evidence type="ECO:0000313" key="1">
    <source>
        <dbReference type="EMBL" id="GBP23286.1"/>
    </source>
</evidence>
<gene>
    <name evidence="1" type="ORF">EVAR_76000_1</name>
</gene>
<evidence type="ECO:0000313" key="2">
    <source>
        <dbReference type="Proteomes" id="UP000299102"/>
    </source>
</evidence>
<name>A0A4C1UBH0_EUMVA</name>
<accession>A0A4C1UBH0</accession>